<dbReference type="EMBL" id="LT719092">
    <property type="protein sequence ID" value="SJK84037.1"/>
    <property type="molecule type" value="Genomic_DNA"/>
</dbReference>
<reference evidence="2" key="1">
    <citation type="submission" date="2016-06" db="EMBL/GenBank/DDBJ databases">
        <authorList>
            <person name="Toshchakov V.S."/>
        </authorList>
    </citation>
    <scope>NUCLEOTIDE SEQUENCE [LARGE SCALE GENOMIC DNA]</scope>
    <source>
        <strain>PM4 (JCM 30641</strain>
        <strain evidence="2">\VKM B-2940)</strain>
    </source>
</reference>
<organism evidence="1 2">
    <name type="scientific">Cuniculiplasma divulgatum</name>
    <dbReference type="NCBI Taxonomy" id="1673428"/>
    <lineage>
        <taxon>Archaea</taxon>
        <taxon>Methanobacteriati</taxon>
        <taxon>Thermoplasmatota</taxon>
        <taxon>Thermoplasmata</taxon>
        <taxon>Thermoplasmatales</taxon>
        <taxon>Cuniculiplasmataceae</taxon>
        <taxon>Cuniculiplasma</taxon>
    </lineage>
</organism>
<dbReference type="Proteomes" id="UP000187822">
    <property type="component" value="Chromosome I"/>
</dbReference>
<proteinExistence type="predicted"/>
<dbReference type="AlphaFoldDB" id="A0A1R4A4X9"/>
<sequence length="74" mass="8958">MHITTFHIEPENVEFVEELTKHKELSRVLNFLISQYKENKGYVDPHTKIEQLERQLKAKTEQYEAMKKDIEARR</sequence>
<keyword evidence="2" id="KW-1185">Reference proteome</keyword>
<protein>
    <submittedName>
        <fullName evidence="1">Uncharacterized protein</fullName>
    </submittedName>
</protein>
<dbReference type="KEGG" id="cdiv:CPM_0142"/>
<gene>
    <name evidence="1" type="ORF">CPM_0142</name>
</gene>
<accession>A0A1R4A4X9</accession>
<evidence type="ECO:0000313" key="1">
    <source>
        <dbReference type="EMBL" id="SJK84037.1"/>
    </source>
</evidence>
<name>A0A1R4A4X9_9ARCH</name>
<evidence type="ECO:0000313" key="2">
    <source>
        <dbReference type="Proteomes" id="UP000187822"/>
    </source>
</evidence>